<dbReference type="PANTHER" id="PTHR12526">
    <property type="entry name" value="GLYCOSYLTRANSFERASE"/>
    <property type="match status" value="1"/>
</dbReference>
<dbReference type="Pfam" id="PF00534">
    <property type="entry name" value="Glycos_transf_1"/>
    <property type="match status" value="1"/>
</dbReference>
<dbReference type="EMBL" id="QFNN01000023">
    <property type="protein sequence ID" value="PZO90673.1"/>
    <property type="molecule type" value="Genomic_DNA"/>
</dbReference>
<evidence type="ECO:0000259" key="2">
    <source>
        <dbReference type="Pfam" id="PF13439"/>
    </source>
</evidence>
<evidence type="ECO:0000259" key="1">
    <source>
        <dbReference type="Pfam" id="PF00534"/>
    </source>
</evidence>
<feature type="domain" description="Glycosyl transferase family 1" evidence="1">
    <location>
        <begin position="224"/>
        <end position="373"/>
    </location>
</feature>
<dbReference type="InterPro" id="IPR028098">
    <property type="entry name" value="Glyco_trans_4-like_N"/>
</dbReference>
<sequence>MRAIISSWLLARPISPAGSPIFPRRASGSSVAPVGPLRILHLHSSFALGGKEARAVRLMNAFGDRAVHSIVSGVPGQLGARDAIAPGVAVAFPDNAPALAGTPSVRRLRALAAFMSGFDLILTYNWGAIDGVMARRLFGGPPLIHHEDGFNADEAARLMIRRNLYRRVALEGAQALVVPSHRLENIARDIWRQPAARVARIDNGVPLDRVAAAPLPGFVRRPGVPVVGAVAGLRPVKNLTGLVRAFAACARDADLVIVGEGSERPAIEAEARRLGVADRVHLPGFIADPIRHLGQFDIFALASLSEQAPIALAEAMAAGLPVAATNVGDVAAMLAPANHPFVVDSADDTSLAGALAALIDDPAARSAIGAANRAAAGERFDERHMIGAYAALYAGAAGRPGSLGWP</sequence>
<protein>
    <submittedName>
        <fullName evidence="3">Glycosyl transferase family 1</fullName>
    </submittedName>
</protein>
<dbReference type="GO" id="GO:0016757">
    <property type="term" value="F:glycosyltransferase activity"/>
    <property type="evidence" value="ECO:0007669"/>
    <property type="project" value="InterPro"/>
</dbReference>
<evidence type="ECO:0000313" key="4">
    <source>
        <dbReference type="Proteomes" id="UP000249066"/>
    </source>
</evidence>
<dbReference type="Proteomes" id="UP000249066">
    <property type="component" value="Unassembled WGS sequence"/>
</dbReference>
<dbReference type="AlphaFoldDB" id="A0A2W5A8N8"/>
<dbReference type="Gene3D" id="3.40.50.2000">
    <property type="entry name" value="Glycogen Phosphorylase B"/>
    <property type="match status" value="2"/>
</dbReference>
<proteinExistence type="predicted"/>
<accession>A0A2W5A8N8</accession>
<evidence type="ECO:0000313" key="3">
    <source>
        <dbReference type="EMBL" id="PZO90673.1"/>
    </source>
</evidence>
<reference evidence="3 4" key="1">
    <citation type="submission" date="2017-08" db="EMBL/GenBank/DDBJ databases">
        <title>Infants hospitalized years apart are colonized by the same room-sourced microbial strains.</title>
        <authorList>
            <person name="Brooks B."/>
            <person name="Olm M.R."/>
            <person name="Firek B.A."/>
            <person name="Baker R."/>
            <person name="Thomas B.C."/>
            <person name="Morowitz M.J."/>
            <person name="Banfield J.F."/>
        </authorList>
    </citation>
    <scope>NUCLEOTIDE SEQUENCE [LARGE SCALE GENOMIC DNA]</scope>
    <source>
        <strain evidence="3">S2_018_000_R2_101</strain>
    </source>
</reference>
<name>A0A2W5A8N8_9SPHN</name>
<comment type="caution">
    <text evidence="3">The sequence shown here is derived from an EMBL/GenBank/DDBJ whole genome shotgun (WGS) entry which is preliminary data.</text>
</comment>
<organism evidence="3 4">
    <name type="scientific">Sphingomonas sanxanigenens</name>
    <dbReference type="NCBI Taxonomy" id="397260"/>
    <lineage>
        <taxon>Bacteria</taxon>
        <taxon>Pseudomonadati</taxon>
        <taxon>Pseudomonadota</taxon>
        <taxon>Alphaproteobacteria</taxon>
        <taxon>Sphingomonadales</taxon>
        <taxon>Sphingomonadaceae</taxon>
        <taxon>Sphingomonas</taxon>
    </lineage>
</organism>
<dbReference type="SUPFAM" id="SSF53756">
    <property type="entry name" value="UDP-Glycosyltransferase/glycogen phosphorylase"/>
    <property type="match status" value="1"/>
</dbReference>
<dbReference type="Pfam" id="PF13439">
    <property type="entry name" value="Glyco_transf_4"/>
    <property type="match status" value="1"/>
</dbReference>
<dbReference type="InterPro" id="IPR001296">
    <property type="entry name" value="Glyco_trans_1"/>
</dbReference>
<gene>
    <name evidence="3" type="ORF">DI623_06015</name>
</gene>
<feature type="domain" description="Glycosyltransferase subfamily 4-like N-terminal" evidence="2">
    <location>
        <begin position="49"/>
        <end position="209"/>
    </location>
</feature>
<keyword evidence="3" id="KW-0808">Transferase</keyword>